<dbReference type="InterPro" id="IPR011989">
    <property type="entry name" value="ARM-like"/>
</dbReference>
<organism evidence="8 9">
    <name type="scientific">Coemansia brasiliensis</name>
    <dbReference type="NCBI Taxonomy" id="2650707"/>
    <lineage>
        <taxon>Eukaryota</taxon>
        <taxon>Fungi</taxon>
        <taxon>Fungi incertae sedis</taxon>
        <taxon>Zoopagomycota</taxon>
        <taxon>Kickxellomycotina</taxon>
        <taxon>Kickxellomycetes</taxon>
        <taxon>Kickxellales</taxon>
        <taxon>Kickxellaceae</taxon>
        <taxon>Coemansia</taxon>
    </lineage>
</organism>
<feature type="compositionally biased region" description="Polar residues" evidence="6">
    <location>
        <begin position="337"/>
        <end position="354"/>
    </location>
</feature>
<comment type="caution">
    <text evidence="8">The sequence shown here is derived from an EMBL/GenBank/DDBJ whole genome shotgun (WGS) entry which is preliminary data.</text>
</comment>
<dbReference type="SUPFAM" id="SSF48371">
    <property type="entry name" value="ARM repeat"/>
    <property type="match status" value="1"/>
</dbReference>
<dbReference type="PANTHER" id="PTHR21567:SF60">
    <property type="entry name" value="CLASP N-TERMINAL DOMAIN-CONTAINING PROTEIN"/>
    <property type="match status" value="1"/>
</dbReference>
<dbReference type="EMBL" id="JANBUW010000581">
    <property type="protein sequence ID" value="KAJ2846271.1"/>
    <property type="molecule type" value="Genomic_DNA"/>
</dbReference>
<dbReference type="GO" id="GO:0090307">
    <property type="term" value="P:mitotic spindle assembly"/>
    <property type="evidence" value="ECO:0007669"/>
    <property type="project" value="TreeGrafter"/>
</dbReference>
<dbReference type="GO" id="GO:1990023">
    <property type="term" value="C:mitotic spindle midzone"/>
    <property type="evidence" value="ECO:0007669"/>
    <property type="project" value="TreeGrafter"/>
</dbReference>
<evidence type="ECO:0000256" key="6">
    <source>
        <dbReference type="SAM" id="MobiDB-lite"/>
    </source>
</evidence>
<keyword evidence="5" id="KW-0498">Mitosis</keyword>
<sequence>MDYTKCDNPSDFEAKFRSLLAKLDVVEGEETWQQIDTALKNLTLLVKAGVTAFDTFIPTIKQAIKCINTSVLSERTRLSASALGLIEEMSRQMDTRFQPLSDQLFATVMKLCGRANKVFITRGVNCLTTVITYSHVPDQTPLVCNAALSDPNKTMRASAAKLLMSLVSCCTIPELNSHMPLVEKAIAGGVVDANPDARTTARQTYEIFVKRFSDRVEQFHAGLSTTAKKYLKINDKASGSTQSRVAAFRQRQPLRDRIAAQRANAKANCQNSQAKPSDASAGPQRPRPIRPITKPGPTAVRRDGTSAAATASTVVTLDNTLNASNKNTVPEPPAMTSKVNSLDNVLMSPRSSKPTLMRLFGEEDTAATKTTEKSPQDSARASATPTESVEQSRAPSPDAAKVDDKLGEDQAPSSKTITPPSSSDESQSQNDAAKKGPVKAVAQRAKRGHGLSFSSLNNANGGRATNAPHPVRPQSRNLVSSRMEEALRARPTAQPKATRPTSRAGTVPKRMTLRSDTRGSTAQRSRVTGGSGPGYLRATASSSKRTADTATATRGTKRRKSGDALDTAAPAKVVKTGPRRRSAGKK</sequence>
<evidence type="ECO:0000256" key="5">
    <source>
        <dbReference type="ARBA" id="ARBA00022776"/>
    </source>
</evidence>
<feature type="compositionally biased region" description="Polar residues" evidence="6">
    <location>
        <begin position="518"/>
        <end position="528"/>
    </location>
</feature>
<dbReference type="Proteomes" id="UP001139887">
    <property type="component" value="Unassembled WGS sequence"/>
</dbReference>
<dbReference type="GO" id="GO:0005881">
    <property type="term" value="C:cytoplasmic microtubule"/>
    <property type="evidence" value="ECO:0007669"/>
    <property type="project" value="TreeGrafter"/>
</dbReference>
<accession>A0A9W8I4R9</accession>
<feature type="compositionally biased region" description="Low complexity" evidence="6">
    <location>
        <begin position="305"/>
        <end position="316"/>
    </location>
</feature>
<dbReference type="SMART" id="SM01349">
    <property type="entry name" value="TOG"/>
    <property type="match status" value="1"/>
</dbReference>
<dbReference type="GO" id="GO:0051301">
    <property type="term" value="P:cell division"/>
    <property type="evidence" value="ECO:0007669"/>
    <property type="project" value="UniProtKB-KW"/>
</dbReference>
<evidence type="ECO:0000256" key="2">
    <source>
        <dbReference type="ARBA" id="ARBA00009549"/>
    </source>
</evidence>
<evidence type="ECO:0000313" key="8">
    <source>
        <dbReference type="EMBL" id="KAJ2846271.1"/>
    </source>
</evidence>
<feature type="compositionally biased region" description="Low complexity" evidence="6">
    <location>
        <begin position="412"/>
        <end position="423"/>
    </location>
</feature>
<evidence type="ECO:0000256" key="1">
    <source>
        <dbReference type="ARBA" id="ARBA00004186"/>
    </source>
</evidence>
<comment type="similarity">
    <text evidence="2">Belongs to the CLASP family.</text>
</comment>
<feature type="compositionally biased region" description="Low complexity" evidence="6">
    <location>
        <begin position="537"/>
        <end position="554"/>
    </location>
</feature>
<dbReference type="InterPro" id="IPR034085">
    <property type="entry name" value="TOG"/>
</dbReference>
<dbReference type="PANTHER" id="PTHR21567">
    <property type="entry name" value="CLASP"/>
    <property type="match status" value="1"/>
</dbReference>
<dbReference type="InterPro" id="IPR016024">
    <property type="entry name" value="ARM-type_fold"/>
</dbReference>
<dbReference type="OrthoDB" id="4699125at2759"/>
<feature type="region of interest" description="Disordered" evidence="6">
    <location>
        <begin position="262"/>
        <end position="586"/>
    </location>
</feature>
<dbReference type="GO" id="GO:0005815">
    <property type="term" value="C:microtubule organizing center"/>
    <property type="evidence" value="ECO:0007669"/>
    <property type="project" value="TreeGrafter"/>
</dbReference>
<gene>
    <name evidence="8" type="ORF">IWW36_004429</name>
</gene>
<name>A0A9W8I4R9_9FUNG</name>
<evidence type="ECO:0000256" key="4">
    <source>
        <dbReference type="ARBA" id="ARBA00022701"/>
    </source>
</evidence>
<feature type="domain" description="TOG" evidence="7">
    <location>
        <begin position="5"/>
        <end position="246"/>
    </location>
</feature>
<dbReference type="AlphaFoldDB" id="A0A9W8I4R9"/>
<keyword evidence="3" id="KW-0132">Cell division</keyword>
<feature type="compositionally biased region" description="Polar residues" evidence="6">
    <location>
        <begin position="317"/>
        <end position="328"/>
    </location>
</feature>
<dbReference type="Pfam" id="PF12348">
    <property type="entry name" value="CLASP_N"/>
    <property type="match status" value="1"/>
</dbReference>
<dbReference type="InterPro" id="IPR024395">
    <property type="entry name" value="CLASP_N_dom"/>
</dbReference>
<evidence type="ECO:0000256" key="3">
    <source>
        <dbReference type="ARBA" id="ARBA00022618"/>
    </source>
</evidence>
<feature type="compositionally biased region" description="Polar residues" evidence="6">
    <location>
        <begin position="376"/>
        <end position="394"/>
    </location>
</feature>
<dbReference type="GO" id="GO:0008017">
    <property type="term" value="F:microtubule binding"/>
    <property type="evidence" value="ECO:0007669"/>
    <property type="project" value="TreeGrafter"/>
</dbReference>
<comment type="subcellular location">
    <subcellularLocation>
        <location evidence="1">Cytoplasm</location>
        <location evidence="1">Cytoskeleton</location>
        <location evidence="1">Spindle</location>
    </subcellularLocation>
</comment>
<dbReference type="Gene3D" id="1.25.10.10">
    <property type="entry name" value="Leucine-rich Repeat Variant"/>
    <property type="match status" value="1"/>
</dbReference>
<evidence type="ECO:0000259" key="7">
    <source>
        <dbReference type="SMART" id="SM01349"/>
    </source>
</evidence>
<keyword evidence="9" id="KW-1185">Reference proteome</keyword>
<protein>
    <recommendedName>
        <fullName evidence="7">TOG domain-containing protein</fullName>
    </recommendedName>
</protein>
<dbReference type="GO" id="GO:0005876">
    <property type="term" value="C:spindle microtubule"/>
    <property type="evidence" value="ECO:0007669"/>
    <property type="project" value="TreeGrafter"/>
</dbReference>
<proteinExistence type="inferred from homology"/>
<evidence type="ECO:0000313" key="9">
    <source>
        <dbReference type="Proteomes" id="UP001139887"/>
    </source>
</evidence>
<feature type="compositionally biased region" description="Basic residues" evidence="6">
    <location>
        <begin position="577"/>
        <end position="586"/>
    </location>
</feature>
<keyword evidence="5" id="KW-0131">Cell cycle</keyword>
<reference evidence="8" key="1">
    <citation type="submission" date="2022-07" db="EMBL/GenBank/DDBJ databases">
        <title>Phylogenomic reconstructions and comparative analyses of Kickxellomycotina fungi.</title>
        <authorList>
            <person name="Reynolds N.K."/>
            <person name="Stajich J.E."/>
            <person name="Barry K."/>
            <person name="Grigoriev I.V."/>
            <person name="Crous P."/>
            <person name="Smith M.E."/>
        </authorList>
    </citation>
    <scope>NUCLEOTIDE SEQUENCE</scope>
    <source>
        <strain evidence="8">NRRL 1566</strain>
    </source>
</reference>
<keyword evidence="4" id="KW-0493">Microtubule</keyword>